<dbReference type="AlphaFoldDB" id="A0A9Q8WAW7"/>
<evidence type="ECO:0000313" key="2">
    <source>
        <dbReference type="EMBL" id="UQC76476.1"/>
    </source>
</evidence>
<dbReference type="GeneID" id="73351903"/>
<feature type="transmembrane region" description="Helical" evidence="1">
    <location>
        <begin position="373"/>
        <end position="391"/>
    </location>
</feature>
<feature type="transmembrane region" description="Helical" evidence="1">
    <location>
        <begin position="340"/>
        <end position="361"/>
    </location>
</feature>
<dbReference type="RefSeq" id="XP_049138117.1">
    <property type="nucleotide sequence ID" value="XM_049296893.1"/>
</dbReference>
<keyword evidence="1" id="KW-1133">Transmembrane helix</keyword>
<dbReference type="KEGG" id="clup:CLUP02_17989"/>
<keyword evidence="1" id="KW-0812">Transmembrane</keyword>
<dbReference type="Proteomes" id="UP000830671">
    <property type="component" value="Chromosome 10"/>
</dbReference>
<name>A0A9Q8WAW7_9PEZI</name>
<accession>A0A9Q8WAW7</accession>
<organism evidence="2 3">
    <name type="scientific">Colletotrichum lupini</name>
    <dbReference type="NCBI Taxonomy" id="145971"/>
    <lineage>
        <taxon>Eukaryota</taxon>
        <taxon>Fungi</taxon>
        <taxon>Dikarya</taxon>
        <taxon>Ascomycota</taxon>
        <taxon>Pezizomycotina</taxon>
        <taxon>Sordariomycetes</taxon>
        <taxon>Hypocreomycetidae</taxon>
        <taxon>Glomerellales</taxon>
        <taxon>Glomerellaceae</taxon>
        <taxon>Colletotrichum</taxon>
        <taxon>Colletotrichum acutatum species complex</taxon>
    </lineage>
</organism>
<evidence type="ECO:0000256" key="1">
    <source>
        <dbReference type="SAM" id="Phobius"/>
    </source>
</evidence>
<dbReference type="EMBL" id="CP019472">
    <property type="protein sequence ID" value="UQC76476.1"/>
    <property type="molecule type" value="Genomic_DNA"/>
</dbReference>
<keyword evidence="3" id="KW-1185">Reference proteome</keyword>
<proteinExistence type="predicted"/>
<reference evidence="2" key="1">
    <citation type="journal article" date="2021" name="Mol. Plant Microbe Interact.">
        <title>Complete Genome Sequence of the Plant-Pathogenic Fungus Colletotrichum lupini.</title>
        <authorList>
            <person name="Baroncelli R."/>
            <person name="Pensec F."/>
            <person name="Da Lio D."/>
            <person name="Boufleur T."/>
            <person name="Vicente I."/>
            <person name="Sarrocco S."/>
            <person name="Picot A."/>
            <person name="Baraldi E."/>
            <person name="Sukno S."/>
            <person name="Thon M."/>
            <person name="Le Floch G."/>
        </authorList>
    </citation>
    <scope>NUCLEOTIDE SEQUENCE</scope>
    <source>
        <strain evidence="2">IMI 504893</strain>
    </source>
</reference>
<protein>
    <submittedName>
        <fullName evidence="2">Uncharacterized protein</fullName>
    </submittedName>
</protein>
<keyword evidence="1" id="KW-0472">Membrane</keyword>
<evidence type="ECO:0000313" key="3">
    <source>
        <dbReference type="Proteomes" id="UP000830671"/>
    </source>
</evidence>
<feature type="transmembrane region" description="Helical" evidence="1">
    <location>
        <begin position="314"/>
        <end position="334"/>
    </location>
</feature>
<gene>
    <name evidence="2" type="ORF">CLUP02_17989</name>
</gene>
<sequence length="406" mass="45777">MLFFGYWSLWYQYVKQQSMASLFCSPILYPTISISSLSERGSLTWRTEADLKPRQSQIARDKAIAGFMEPLVNDMNLEIRDTQNDRPERDGEHDGLAARANLNRRDHDHIPMAPVEHLQPGRMSTPVYLVLFSLAVICLVMRKVTLDAFLPPINWWIPLPSLWSVLGGRGSKSSVTQSSPSSEPWFKGATETAAIIIKTIMAILGGKYIIINGSQCLVNFLPIESAPRLLLENGTLRQTLTLMSYFILPTATSATISLVVPNGFCNPKANVLRFWPPRTRDDIRAILNGWSGLAGLHLKTGGSMTRMSKWKWTFGRAFVWLLGVATWTTVEIYFGPCRYYLLAWRFWFSIVSVSLVSWFLGNAEELIVTRWSSVGLVHVELAAYLAVFHLIRHADLDGVCSKADCW</sequence>